<organism evidence="1">
    <name type="scientific">Sulfurovum sp. enrichment culture clone C5</name>
    <dbReference type="NCBI Taxonomy" id="497650"/>
    <lineage>
        <taxon>Bacteria</taxon>
        <taxon>Pseudomonadati</taxon>
        <taxon>Campylobacterota</taxon>
        <taxon>Epsilonproteobacteria</taxon>
        <taxon>Campylobacterales</taxon>
        <taxon>Sulfurovaceae</taxon>
        <taxon>Sulfurovum</taxon>
        <taxon>environmental samples</taxon>
    </lineage>
</organism>
<evidence type="ECO:0000313" key="1">
    <source>
        <dbReference type="EMBL" id="CUV65586.1"/>
    </source>
</evidence>
<dbReference type="AlphaFoldDB" id="A0A0S4XMP3"/>
<gene>
    <name evidence="1" type="ORF">BN3087_390037</name>
</gene>
<reference evidence="1" key="1">
    <citation type="submission" date="2015-11" db="EMBL/GenBank/DDBJ databases">
        <authorList>
            <person name="Zhang Y."/>
            <person name="Guo Z."/>
        </authorList>
    </citation>
    <scope>NUCLEOTIDE SEQUENCE</scope>
    <source>
        <strain evidence="1">BN30871</strain>
    </source>
</reference>
<sequence>MIRTRGEKSMSFATTKGIFSLINFKGGFTMLIKKSSTGFFMCGAKRLKSITAKIAKIYSVISPLIILIIKLMR</sequence>
<dbReference type="EMBL" id="FAXN01000039">
    <property type="protein sequence ID" value="CUV65586.1"/>
    <property type="molecule type" value="Genomic_DNA"/>
</dbReference>
<accession>A0A0S4XMP3</accession>
<proteinExistence type="predicted"/>
<protein>
    <submittedName>
        <fullName evidence="1">Uncharacterized protein</fullName>
    </submittedName>
</protein>
<name>A0A0S4XMP3_9BACT</name>